<proteinExistence type="predicted"/>
<reference evidence="1" key="1">
    <citation type="submission" date="2018-02" db="EMBL/GenBank/DDBJ databases">
        <title>Rhizophora mucronata_Transcriptome.</title>
        <authorList>
            <person name="Meera S.P."/>
            <person name="Sreeshan A."/>
            <person name="Augustine A."/>
        </authorList>
    </citation>
    <scope>NUCLEOTIDE SEQUENCE</scope>
    <source>
        <tissue evidence="1">Leaf</tissue>
    </source>
</reference>
<dbReference type="AlphaFoldDB" id="A0A2P2PG51"/>
<protein>
    <submittedName>
        <fullName evidence="1">Uncharacterized protein</fullName>
    </submittedName>
</protein>
<evidence type="ECO:0000313" key="1">
    <source>
        <dbReference type="EMBL" id="MBX53695.1"/>
    </source>
</evidence>
<name>A0A2P2PG51_RHIMU</name>
<accession>A0A2P2PG51</accession>
<sequence>MNIAIIGGIGLQFACSPPIDIEHFVKPFICMYVCNYVCIGCTYLFGSGFVS</sequence>
<organism evidence="1">
    <name type="scientific">Rhizophora mucronata</name>
    <name type="common">Asiatic mangrove</name>
    <dbReference type="NCBI Taxonomy" id="61149"/>
    <lineage>
        <taxon>Eukaryota</taxon>
        <taxon>Viridiplantae</taxon>
        <taxon>Streptophyta</taxon>
        <taxon>Embryophyta</taxon>
        <taxon>Tracheophyta</taxon>
        <taxon>Spermatophyta</taxon>
        <taxon>Magnoliopsida</taxon>
        <taxon>eudicotyledons</taxon>
        <taxon>Gunneridae</taxon>
        <taxon>Pentapetalae</taxon>
        <taxon>rosids</taxon>
        <taxon>fabids</taxon>
        <taxon>Malpighiales</taxon>
        <taxon>Rhizophoraceae</taxon>
        <taxon>Rhizophora</taxon>
    </lineage>
</organism>
<dbReference type="EMBL" id="GGEC01073211">
    <property type="protein sequence ID" value="MBX53695.1"/>
    <property type="molecule type" value="Transcribed_RNA"/>
</dbReference>